<name>A0A6A4SY22_SCOMX</name>
<organism evidence="2 3">
    <name type="scientific">Scophthalmus maximus</name>
    <name type="common">Turbot</name>
    <name type="synonym">Psetta maxima</name>
    <dbReference type="NCBI Taxonomy" id="52904"/>
    <lineage>
        <taxon>Eukaryota</taxon>
        <taxon>Metazoa</taxon>
        <taxon>Chordata</taxon>
        <taxon>Craniata</taxon>
        <taxon>Vertebrata</taxon>
        <taxon>Euteleostomi</taxon>
        <taxon>Actinopterygii</taxon>
        <taxon>Neopterygii</taxon>
        <taxon>Teleostei</taxon>
        <taxon>Neoteleostei</taxon>
        <taxon>Acanthomorphata</taxon>
        <taxon>Carangaria</taxon>
        <taxon>Pleuronectiformes</taxon>
        <taxon>Pleuronectoidei</taxon>
        <taxon>Scophthalmidae</taxon>
        <taxon>Scophthalmus</taxon>
    </lineage>
</organism>
<feature type="region of interest" description="Disordered" evidence="1">
    <location>
        <begin position="1"/>
        <end position="53"/>
    </location>
</feature>
<dbReference type="AlphaFoldDB" id="A0A6A4SY22"/>
<dbReference type="Proteomes" id="UP000438429">
    <property type="component" value="Unassembled WGS sequence"/>
</dbReference>
<reference evidence="2 3" key="1">
    <citation type="submission" date="2019-06" db="EMBL/GenBank/DDBJ databases">
        <title>Draft genomes of female and male turbot (Scophthalmus maximus).</title>
        <authorList>
            <person name="Xu H."/>
            <person name="Xu X.-W."/>
            <person name="Shao C."/>
            <person name="Chen S."/>
        </authorList>
    </citation>
    <scope>NUCLEOTIDE SEQUENCE [LARGE SCALE GENOMIC DNA]</scope>
    <source>
        <strain evidence="2">Ysfricsl-2016a</strain>
        <tissue evidence="2">Blood</tissue>
    </source>
</reference>
<sequence length="171" mass="18881">MTNGQKGRKVKKEKVTQHNPRTSNSDRTQCGTFCEGGRSSTDTLHPPETRPTNTATFGNCSVLVNGITQIPVEQMNFSYSHSVQCQKVGKSKQSLFKGGNRRLTGGSQRGDNRGAPQLLRISIAVTFCDTKQRDHHKSVRFAKCWNKTARGRKPLSPPTAIDFSGKRSQCS</sequence>
<feature type="compositionally biased region" description="Polar residues" evidence="1">
    <location>
        <begin position="17"/>
        <end position="31"/>
    </location>
</feature>
<comment type="caution">
    <text evidence="2">The sequence shown here is derived from an EMBL/GenBank/DDBJ whole genome shotgun (WGS) entry which is preliminary data.</text>
</comment>
<dbReference type="EMBL" id="VEVO01000009">
    <property type="protein sequence ID" value="KAF0037639.1"/>
    <property type="molecule type" value="Genomic_DNA"/>
</dbReference>
<feature type="compositionally biased region" description="Basic residues" evidence="1">
    <location>
        <begin position="1"/>
        <end position="12"/>
    </location>
</feature>
<proteinExistence type="predicted"/>
<protein>
    <submittedName>
        <fullName evidence="2">Uncharacterized protein</fullName>
    </submittedName>
</protein>
<evidence type="ECO:0000313" key="2">
    <source>
        <dbReference type="EMBL" id="KAF0037639.1"/>
    </source>
</evidence>
<accession>A0A6A4SY22</accession>
<gene>
    <name evidence="2" type="ORF">F2P81_010513</name>
</gene>
<evidence type="ECO:0000313" key="3">
    <source>
        <dbReference type="Proteomes" id="UP000438429"/>
    </source>
</evidence>
<evidence type="ECO:0000256" key="1">
    <source>
        <dbReference type="SAM" id="MobiDB-lite"/>
    </source>
</evidence>
<feature type="region of interest" description="Disordered" evidence="1">
    <location>
        <begin position="151"/>
        <end position="171"/>
    </location>
</feature>